<gene>
    <name evidence="1" type="primary">LMO2</name>
</gene>
<reference evidence="1" key="3">
    <citation type="submission" date="2025-09" db="UniProtKB">
        <authorList>
            <consortium name="Ensembl"/>
        </authorList>
    </citation>
    <scope>IDENTIFICATION</scope>
    <source>
        <strain evidence="1">breed Abyssinian</strain>
    </source>
</reference>
<proteinExistence type="predicted"/>
<protein>
    <submittedName>
        <fullName evidence="1">Uncharacterized protein</fullName>
    </submittedName>
</protein>
<evidence type="ECO:0000313" key="1">
    <source>
        <dbReference type="Ensembl" id="ENSFCTP00005031617.1"/>
    </source>
</evidence>
<dbReference type="Proteomes" id="UP000823872">
    <property type="component" value="Chromosome C1"/>
</dbReference>
<sequence>MGPPSCLDPTCYGRSCLGRAPLPCPPPPHAPPEHMARRWGPWCPFYPCPPLLPDWLWPFILGLSDGVCAELAWLFSSVGCCHRGGRGCCRLSCCWGPGLLARRRPPRGLTRADRGTGRCLPGARAGLGLLGDALCSSGGPGSQIGEPGLCGSSIRPSDRQVFRRVLL</sequence>
<keyword evidence="2" id="KW-1185">Reference proteome</keyword>
<name>A0ABI7YA27_FELCA</name>
<evidence type="ECO:0000313" key="2">
    <source>
        <dbReference type="Proteomes" id="UP000823872"/>
    </source>
</evidence>
<organism evidence="1 2">
    <name type="scientific">Felis catus</name>
    <name type="common">Cat</name>
    <name type="synonym">Felis silvestris catus</name>
    <dbReference type="NCBI Taxonomy" id="9685"/>
    <lineage>
        <taxon>Eukaryota</taxon>
        <taxon>Metazoa</taxon>
        <taxon>Chordata</taxon>
        <taxon>Craniata</taxon>
        <taxon>Vertebrata</taxon>
        <taxon>Euteleostomi</taxon>
        <taxon>Mammalia</taxon>
        <taxon>Eutheria</taxon>
        <taxon>Laurasiatheria</taxon>
        <taxon>Carnivora</taxon>
        <taxon>Feliformia</taxon>
        <taxon>Felidae</taxon>
        <taxon>Felinae</taxon>
        <taxon>Felis</taxon>
    </lineage>
</organism>
<reference evidence="1" key="2">
    <citation type="submission" date="2025-08" db="UniProtKB">
        <authorList>
            <consortium name="Ensembl"/>
        </authorList>
    </citation>
    <scope>IDENTIFICATION</scope>
    <source>
        <strain evidence="1">breed Abyssinian</strain>
    </source>
</reference>
<dbReference type="Ensembl" id="ENSFCTT00005044359.1">
    <property type="protein sequence ID" value="ENSFCTP00005031617.1"/>
    <property type="gene ID" value="ENSFCTG00005015557.1"/>
</dbReference>
<reference evidence="1 2" key="1">
    <citation type="submission" date="2021-02" db="EMBL/GenBank/DDBJ databases">
        <title>Safari Cat Assemblies.</title>
        <authorList>
            <person name="Bredemeyer K.R."/>
            <person name="Murphy W.J."/>
        </authorList>
    </citation>
    <scope>NUCLEOTIDE SEQUENCE [LARGE SCALE GENOMIC DNA]</scope>
</reference>
<accession>A0ABI7YA27</accession>